<dbReference type="KEGG" id="vg:1494728"/>
<dbReference type="EMBL" id="AF250284">
    <property type="protein sequence ID" value="AAG02844.1"/>
    <property type="molecule type" value="Genomic_DNA"/>
</dbReference>
<keyword evidence="5" id="KW-0175">Coiled coil</keyword>
<comment type="subcellular location">
    <subcellularLocation>
        <location evidence="2">Host cytoplasm</location>
    </subcellularLocation>
</comment>
<evidence type="ECO:0000256" key="5">
    <source>
        <dbReference type="ARBA" id="ARBA00023054"/>
    </source>
</evidence>
<sequence>MHVSKLVEDNNVIDIYNNENYPGKIQKHLFPTKIENYKMLYNYLNNDEFSIVEECQEDLISNCSSINNDIGISKLYEEECMENNILIDDSVNNNEIKISIEDHNIIPSKKSSYFTDYMPEINIIENNNVNEKLKNVINVIEPNQDTIKDLSKTEIIKKLNNENSELKKKVKSMEKSENLNELMKKLNMCGNELINKKYVIINYAKTLGISLPLIDFEILDIKEIEEMYDIIETIKIKKNSYDISNTVIRLIFSGIEKILVSTLNLNIFIDISKEITEDYIETKCKATKNFISNNISVPEYPFIDILLQIIYKIIGNYVNF</sequence>
<evidence type="ECO:0000256" key="6">
    <source>
        <dbReference type="ARBA" id="ARBA00023200"/>
    </source>
</evidence>
<evidence type="ECO:0000256" key="3">
    <source>
        <dbReference type="ARBA" id="ARBA00022553"/>
    </source>
</evidence>
<organism evidence="7 8">
    <name type="scientific">Amsacta moorei entomopoxvirus</name>
    <name type="common">AmEPV</name>
    <dbReference type="NCBI Taxonomy" id="28321"/>
    <lineage>
        <taxon>Viruses</taxon>
        <taxon>Varidnaviria</taxon>
        <taxon>Bamfordvirae</taxon>
        <taxon>Nucleocytoviricota</taxon>
        <taxon>Pokkesviricetes</taxon>
        <taxon>Chitovirales</taxon>
        <taxon>Poxviridae</taxon>
        <taxon>Entomopoxvirinae</taxon>
        <taxon>Betaentomopoxvirus</taxon>
    </lineage>
</organism>
<dbReference type="GeneID" id="1494728"/>
<name>Q9EMR1_AMEPV</name>
<dbReference type="Proteomes" id="UP000000872">
    <property type="component" value="Segment"/>
</dbReference>
<keyword evidence="4" id="KW-0426">Late protein</keyword>
<proteinExistence type="predicted"/>
<organismHost>
    <name type="scientific">Amsacta</name>
    <dbReference type="NCBI Taxonomy" id="340055"/>
</organismHost>
<dbReference type="RefSeq" id="NP_064920.1">
    <property type="nucleotide sequence ID" value="NC_002520.1"/>
</dbReference>
<keyword evidence="3" id="KW-0597">Phosphoprotein</keyword>
<comment type="function">
    <text evidence="1">Required for viral crescent formation early during virus morphogenesis.</text>
</comment>
<evidence type="ECO:0000256" key="1">
    <source>
        <dbReference type="ARBA" id="ARBA00002871"/>
    </source>
</evidence>
<dbReference type="OrthoDB" id="19344at10239"/>
<evidence type="ECO:0000313" key="7">
    <source>
        <dbReference type="EMBL" id="AAG02844.1"/>
    </source>
</evidence>
<dbReference type="Pfam" id="PF05061">
    <property type="entry name" value="Pox_A11"/>
    <property type="match status" value="1"/>
</dbReference>
<evidence type="ECO:0000313" key="8">
    <source>
        <dbReference type="Proteomes" id="UP000000872"/>
    </source>
</evidence>
<gene>
    <name evidence="7" type="primary">AMV138</name>
</gene>
<evidence type="ECO:0000256" key="2">
    <source>
        <dbReference type="ARBA" id="ARBA00004192"/>
    </source>
</evidence>
<keyword evidence="8" id="KW-1185">Reference proteome</keyword>
<keyword evidence="6" id="KW-1035">Host cytoplasm</keyword>
<protein>
    <submittedName>
        <fullName evidence="7">AMV138</fullName>
    </submittedName>
</protein>
<dbReference type="InterPro" id="IPR007755">
    <property type="entry name" value="Poxvirus_A11"/>
</dbReference>
<accession>Q9EMR1</accession>
<dbReference type="GO" id="GO:0030430">
    <property type="term" value="C:host cell cytoplasm"/>
    <property type="evidence" value="ECO:0007669"/>
    <property type="project" value="UniProtKB-SubCell"/>
</dbReference>
<evidence type="ECO:0000256" key="4">
    <source>
        <dbReference type="ARBA" id="ARBA00022921"/>
    </source>
</evidence>
<reference evidence="7 8" key="1">
    <citation type="journal article" date="2000" name="Virology">
        <title>Complete genomic sequence of the Amsacta moorei entomopoxvirus: analysis and comparison with other poxviruses.</title>
        <authorList>
            <person name="Bawden A.L."/>
            <person name="Glassberg K.J."/>
            <person name="Diggans J."/>
            <person name="Shaw R."/>
            <person name="Farmerie W."/>
            <person name="Moyer R.W."/>
        </authorList>
    </citation>
    <scope>NUCLEOTIDE SEQUENCE [LARGE SCALE GENOMIC DNA]</scope>
</reference>